<evidence type="ECO:0000256" key="1">
    <source>
        <dbReference type="SAM" id="Phobius"/>
    </source>
</evidence>
<evidence type="ECO:0000313" key="2">
    <source>
        <dbReference type="EMBL" id="TKA73451.1"/>
    </source>
</evidence>
<evidence type="ECO:0000313" key="3">
    <source>
        <dbReference type="Proteomes" id="UP000308768"/>
    </source>
</evidence>
<sequence length="177" mass="18995">MDSAQEIASAAWTTMITPATGTFALEIQAMKYVVMILAAALVGTFMTVASPVAAAACTAALITPFGLISGLAELVRYLLYPARTPKERDDEDNGRRVRYVVGTALLGVPHFVKVVYLVISKVEQDEPASSIVTVILQSYISWFALSACGLLGFVMVVLASRALKGRRRRESAVKLLG</sequence>
<dbReference type="EMBL" id="NAJN01000432">
    <property type="protein sequence ID" value="TKA73451.1"/>
    <property type="molecule type" value="Genomic_DNA"/>
</dbReference>
<dbReference type="AlphaFoldDB" id="A0A4U0XBF7"/>
<accession>A0A4U0XBF7</accession>
<comment type="caution">
    <text evidence="2">The sequence shown here is derived from an EMBL/GenBank/DDBJ whole genome shotgun (WGS) entry which is preliminary data.</text>
</comment>
<gene>
    <name evidence="2" type="ORF">B0A49_08075</name>
</gene>
<feature type="transmembrane region" description="Helical" evidence="1">
    <location>
        <begin position="99"/>
        <end position="119"/>
    </location>
</feature>
<name>A0A4U0XBF7_9PEZI</name>
<keyword evidence="1" id="KW-0472">Membrane</keyword>
<keyword evidence="1" id="KW-1133">Transmembrane helix</keyword>
<proteinExistence type="predicted"/>
<organism evidence="2 3">
    <name type="scientific">Cryomyces minteri</name>
    <dbReference type="NCBI Taxonomy" id="331657"/>
    <lineage>
        <taxon>Eukaryota</taxon>
        <taxon>Fungi</taxon>
        <taxon>Dikarya</taxon>
        <taxon>Ascomycota</taxon>
        <taxon>Pezizomycotina</taxon>
        <taxon>Dothideomycetes</taxon>
        <taxon>Dothideomycetes incertae sedis</taxon>
        <taxon>Cryomyces</taxon>
    </lineage>
</organism>
<reference evidence="2 3" key="1">
    <citation type="submission" date="2017-03" db="EMBL/GenBank/DDBJ databases">
        <title>Genomes of endolithic fungi from Antarctica.</title>
        <authorList>
            <person name="Coleine C."/>
            <person name="Masonjones S."/>
            <person name="Stajich J.E."/>
        </authorList>
    </citation>
    <scope>NUCLEOTIDE SEQUENCE [LARGE SCALE GENOMIC DNA]</scope>
    <source>
        <strain evidence="2 3">CCFEE 5187</strain>
    </source>
</reference>
<protein>
    <submittedName>
        <fullName evidence="2">Uncharacterized protein</fullName>
    </submittedName>
</protein>
<keyword evidence="1" id="KW-0812">Transmembrane</keyword>
<dbReference type="Proteomes" id="UP000308768">
    <property type="component" value="Unassembled WGS sequence"/>
</dbReference>
<feature type="transmembrane region" description="Helical" evidence="1">
    <location>
        <begin position="32"/>
        <end position="53"/>
    </location>
</feature>
<feature type="transmembrane region" description="Helical" evidence="1">
    <location>
        <begin position="59"/>
        <end position="79"/>
    </location>
</feature>
<keyword evidence="3" id="KW-1185">Reference proteome</keyword>
<feature type="transmembrane region" description="Helical" evidence="1">
    <location>
        <begin position="139"/>
        <end position="159"/>
    </location>
</feature>